<comment type="subcellular location">
    <subcellularLocation>
        <location evidence="1">Cell outer membrane</location>
        <topology evidence="1">Lipid-anchor</topology>
    </subcellularLocation>
</comment>
<keyword evidence="10" id="KW-0143">Chaperone</keyword>
<dbReference type="InterPro" id="IPR029046">
    <property type="entry name" value="LolA/LolB/LppX"/>
</dbReference>
<evidence type="ECO:0000313" key="14">
    <source>
        <dbReference type="Proteomes" id="UP001595756"/>
    </source>
</evidence>
<comment type="subunit">
    <text evidence="3">Monomer.</text>
</comment>
<evidence type="ECO:0000256" key="9">
    <source>
        <dbReference type="ARBA" id="ARBA00023139"/>
    </source>
</evidence>
<gene>
    <name evidence="13" type="ORF">ACFO0J_04710</name>
</gene>
<proteinExistence type="inferred from homology"/>
<dbReference type="EMBL" id="JBHSDY010000002">
    <property type="protein sequence ID" value="MFC4297340.1"/>
    <property type="molecule type" value="Genomic_DNA"/>
</dbReference>
<dbReference type="Pfam" id="PF03550">
    <property type="entry name" value="LolB"/>
    <property type="match status" value="1"/>
</dbReference>
<evidence type="ECO:0000256" key="2">
    <source>
        <dbReference type="ARBA" id="ARBA00009696"/>
    </source>
</evidence>
<keyword evidence="7" id="KW-0653">Protein transport</keyword>
<keyword evidence="12 13" id="KW-0449">Lipoprotein</keyword>
<keyword evidence="13" id="KW-0436">Ligase</keyword>
<evidence type="ECO:0000256" key="3">
    <source>
        <dbReference type="ARBA" id="ARBA00011245"/>
    </source>
</evidence>
<keyword evidence="14" id="KW-1185">Reference proteome</keyword>
<sequence length="218" mass="23617">MTGAVTAGITRLGARHAVLHKLRFLRAIASAAGRLRPIWLALALAGLLAACATPQRIVGQGPAFERQGRFAVNLQPAGAAPYAAQGGFSWRDDDQVLRLDLVSPLGSVLARIRVEPGRSVLERADGSRESAPTPDDLLALVWGHPMPVSGLRHWIRGEAAPGLVVDAKRDDQDRLTSLHQDGWDVALSAYDDQGPGRVRLSRLDEQGQWRLQLIVDRP</sequence>
<dbReference type="Proteomes" id="UP001595756">
    <property type="component" value="Unassembled WGS sequence"/>
</dbReference>
<keyword evidence="11" id="KW-0998">Cell outer membrane</keyword>
<evidence type="ECO:0000256" key="5">
    <source>
        <dbReference type="ARBA" id="ARBA00022448"/>
    </source>
</evidence>
<evidence type="ECO:0000256" key="11">
    <source>
        <dbReference type="ARBA" id="ARBA00023237"/>
    </source>
</evidence>
<reference evidence="14" key="1">
    <citation type="journal article" date="2019" name="Int. J. Syst. Evol. Microbiol.">
        <title>The Global Catalogue of Microorganisms (GCM) 10K type strain sequencing project: providing services to taxonomists for standard genome sequencing and annotation.</title>
        <authorList>
            <consortium name="The Broad Institute Genomics Platform"/>
            <consortium name="The Broad Institute Genome Sequencing Center for Infectious Disease"/>
            <person name="Wu L."/>
            <person name="Ma J."/>
        </authorList>
    </citation>
    <scope>NUCLEOTIDE SEQUENCE [LARGE SCALE GENOMIC DNA]</scope>
    <source>
        <strain evidence="14">CGMCC 1.19029</strain>
    </source>
</reference>
<dbReference type="RefSeq" id="WP_376811890.1">
    <property type="nucleotide sequence ID" value="NZ_JBHSDY010000002.1"/>
</dbReference>
<evidence type="ECO:0000256" key="8">
    <source>
        <dbReference type="ARBA" id="ARBA00023136"/>
    </source>
</evidence>
<evidence type="ECO:0000256" key="6">
    <source>
        <dbReference type="ARBA" id="ARBA00022729"/>
    </source>
</evidence>
<evidence type="ECO:0000313" key="13">
    <source>
        <dbReference type="EMBL" id="MFC4297340.1"/>
    </source>
</evidence>
<evidence type="ECO:0000256" key="4">
    <source>
        <dbReference type="ARBA" id="ARBA00016202"/>
    </source>
</evidence>
<dbReference type="Gene3D" id="2.50.20.10">
    <property type="entry name" value="Lipoprotein localisation LolA/LolB/LppX"/>
    <property type="match status" value="1"/>
</dbReference>
<dbReference type="GO" id="GO:0016874">
    <property type="term" value="F:ligase activity"/>
    <property type="evidence" value="ECO:0007669"/>
    <property type="project" value="UniProtKB-KW"/>
</dbReference>
<name>A0ABV8RX76_9BURK</name>
<dbReference type="CDD" id="cd16326">
    <property type="entry name" value="LolB"/>
    <property type="match status" value="1"/>
</dbReference>
<keyword evidence="6" id="KW-0732">Signal</keyword>
<dbReference type="SUPFAM" id="SSF89392">
    <property type="entry name" value="Prokaryotic lipoproteins and lipoprotein localization factors"/>
    <property type="match status" value="1"/>
</dbReference>
<keyword evidence="8" id="KW-0472">Membrane</keyword>
<comment type="similarity">
    <text evidence="2">Belongs to the LolB family.</text>
</comment>
<evidence type="ECO:0000256" key="12">
    <source>
        <dbReference type="ARBA" id="ARBA00023288"/>
    </source>
</evidence>
<protein>
    <recommendedName>
        <fullName evidence="4">Outer-membrane lipoprotein LolB</fullName>
    </recommendedName>
</protein>
<accession>A0ABV8RX76</accession>
<comment type="caution">
    <text evidence="13">The sequence shown here is derived from an EMBL/GenBank/DDBJ whole genome shotgun (WGS) entry which is preliminary data.</text>
</comment>
<evidence type="ECO:0000256" key="7">
    <source>
        <dbReference type="ARBA" id="ARBA00022927"/>
    </source>
</evidence>
<organism evidence="13 14">
    <name type="scientific">Castellaniella hirudinis</name>
    <dbReference type="NCBI Taxonomy" id="1144617"/>
    <lineage>
        <taxon>Bacteria</taxon>
        <taxon>Pseudomonadati</taxon>
        <taxon>Pseudomonadota</taxon>
        <taxon>Betaproteobacteria</taxon>
        <taxon>Burkholderiales</taxon>
        <taxon>Alcaligenaceae</taxon>
        <taxon>Castellaniella</taxon>
    </lineage>
</organism>
<keyword evidence="5" id="KW-0813">Transport</keyword>
<evidence type="ECO:0000256" key="1">
    <source>
        <dbReference type="ARBA" id="ARBA00004459"/>
    </source>
</evidence>
<dbReference type="InterPro" id="IPR004565">
    <property type="entry name" value="OM_lipoprot_LolB"/>
</dbReference>
<keyword evidence="9" id="KW-0564">Palmitate</keyword>
<evidence type="ECO:0000256" key="10">
    <source>
        <dbReference type="ARBA" id="ARBA00023186"/>
    </source>
</evidence>